<evidence type="ECO:0000313" key="3">
    <source>
        <dbReference type="Proteomes" id="UP000663880"/>
    </source>
</evidence>
<feature type="compositionally biased region" description="Polar residues" evidence="1">
    <location>
        <begin position="141"/>
        <end position="155"/>
    </location>
</feature>
<proteinExistence type="predicted"/>
<evidence type="ECO:0000313" key="2">
    <source>
        <dbReference type="EMBL" id="CAF4953775.1"/>
    </source>
</evidence>
<comment type="caution">
    <text evidence="2">The sequence shown here is derived from an EMBL/GenBank/DDBJ whole genome shotgun (WGS) entry which is preliminary data.</text>
</comment>
<feature type="region of interest" description="Disordered" evidence="1">
    <location>
        <begin position="118"/>
        <end position="155"/>
    </location>
</feature>
<dbReference type="EMBL" id="CAJOBZ010000076">
    <property type="protein sequence ID" value="CAF4953775.1"/>
    <property type="molecule type" value="Genomic_DNA"/>
</dbReference>
<evidence type="ECO:0000256" key="1">
    <source>
        <dbReference type="SAM" id="MobiDB-lite"/>
    </source>
</evidence>
<dbReference type="OrthoDB" id="7228044at2759"/>
<keyword evidence="3" id="KW-1185">Reference proteome</keyword>
<organism evidence="2 3">
    <name type="scientific">Pieris macdunnoughi</name>
    <dbReference type="NCBI Taxonomy" id="345717"/>
    <lineage>
        <taxon>Eukaryota</taxon>
        <taxon>Metazoa</taxon>
        <taxon>Ecdysozoa</taxon>
        <taxon>Arthropoda</taxon>
        <taxon>Hexapoda</taxon>
        <taxon>Insecta</taxon>
        <taxon>Pterygota</taxon>
        <taxon>Neoptera</taxon>
        <taxon>Endopterygota</taxon>
        <taxon>Lepidoptera</taxon>
        <taxon>Glossata</taxon>
        <taxon>Ditrysia</taxon>
        <taxon>Papilionoidea</taxon>
        <taxon>Pieridae</taxon>
        <taxon>Pierinae</taxon>
        <taxon>Pieris</taxon>
    </lineage>
</organism>
<name>A0A821Y261_9NEOP</name>
<sequence length="193" mass="21684">MISLTPYNFQPIFHRFMVVYRCMQTVTDCVTFVLSCLCCQCWEPMPLSQSSDGCTFYADVNVAPEDKLDTGRACGEPLKTQHLAINFTPGKDDSIEVQQKVQKFWNLVDHSPELGKFLEPPFKPDDSTTATSKASRKSLESLKSNHSNTTKTSNEYPAVHLVRTLDKKGNNNYLVDLSCVTVNSLSSEPQLTY</sequence>
<reference evidence="2" key="1">
    <citation type="submission" date="2021-02" db="EMBL/GenBank/DDBJ databases">
        <authorList>
            <person name="Steward A R."/>
        </authorList>
    </citation>
    <scope>NUCLEOTIDE SEQUENCE</scope>
</reference>
<gene>
    <name evidence="2" type="ORF">PMACD_LOCUS15967</name>
</gene>
<protein>
    <submittedName>
        <fullName evidence="2">Uncharacterized protein</fullName>
    </submittedName>
</protein>
<dbReference type="AlphaFoldDB" id="A0A821Y261"/>
<accession>A0A821Y261</accession>
<dbReference type="Proteomes" id="UP000663880">
    <property type="component" value="Unassembled WGS sequence"/>
</dbReference>